<organism evidence="9 10">
    <name type="scientific">Wickerhamomyces mucosus</name>
    <dbReference type="NCBI Taxonomy" id="1378264"/>
    <lineage>
        <taxon>Eukaryota</taxon>
        <taxon>Fungi</taxon>
        <taxon>Dikarya</taxon>
        <taxon>Ascomycota</taxon>
        <taxon>Saccharomycotina</taxon>
        <taxon>Saccharomycetes</taxon>
        <taxon>Phaffomycetales</taxon>
        <taxon>Wickerhamomycetaceae</taxon>
        <taxon>Wickerhamomyces</taxon>
    </lineage>
</organism>
<keyword evidence="8" id="KW-0472">Membrane</keyword>
<comment type="subcellular location">
    <subcellularLocation>
        <location evidence="1">Mitochondrion inner membrane</location>
        <topology evidence="1">Peripheral membrane protein</topology>
        <orientation evidence="1">Matrix side</orientation>
    </subcellularLocation>
</comment>
<keyword evidence="6" id="KW-0249">Electron transport</keyword>
<dbReference type="OrthoDB" id="286811at2759"/>
<dbReference type="Proteomes" id="UP000769528">
    <property type="component" value="Unassembled WGS sequence"/>
</dbReference>
<keyword evidence="10" id="KW-1185">Reference proteome</keyword>
<dbReference type="PANTHER" id="PTHR12653:SF0">
    <property type="entry name" value="NADH DEHYDROGENASE [UBIQUINONE] 1 ALPHA SUBCOMPLEX SUBUNIT 5"/>
    <property type="match status" value="1"/>
</dbReference>
<evidence type="ECO:0000313" key="9">
    <source>
        <dbReference type="EMBL" id="KAH3674671.1"/>
    </source>
</evidence>
<dbReference type="Pfam" id="PF04716">
    <property type="entry name" value="ETC_C1_NDUFA5"/>
    <property type="match status" value="1"/>
</dbReference>
<keyword evidence="4" id="KW-0679">Respiratory chain</keyword>
<gene>
    <name evidence="9" type="ORF">WICMUC_003087</name>
</gene>
<comment type="similarity">
    <text evidence="2">Belongs to the complex I NDUFA5 subunit family.</text>
</comment>
<reference evidence="9" key="2">
    <citation type="submission" date="2021-01" db="EMBL/GenBank/DDBJ databases">
        <authorList>
            <person name="Schikora-Tamarit M.A."/>
        </authorList>
    </citation>
    <scope>NUCLEOTIDE SEQUENCE</scope>
    <source>
        <strain evidence="9">CBS6341</strain>
    </source>
</reference>
<dbReference type="PANTHER" id="PTHR12653">
    <property type="entry name" value="NADH-UBIQUINONE OXIDOREDUCTASE 13 KD-B SUBUNIT"/>
    <property type="match status" value="1"/>
</dbReference>
<evidence type="ECO:0000313" key="10">
    <source>
        <dbReference type="Proteomes" id="UP000769528"/>
    </source>
</evidence>
<accession>A0A9P8TD26</accession>
<comment type="caution">
    <text evidence="9">The sequence shown here is derived from an EMBL/GenBank/DDBJ whole genome shotgun (WGS) entry which is preliminary data.</text>
</comment>
<dbReference type="EMBL" id="JAEUBF010000838">
    <property type="protein sequence ID" value="KAH3674671.1"/>
    <property type="molecule type" value="Genomic_DNA"/>
</dbReference>
<evidence type="ECO:0000256" key="3">
    <source>
        <dbReference type="ARBA" id="ARBA00022448"/>
    </source>
</evidence>
<evidence type="ECO:0000256" key="6">
    <source>
        <dbReference type="ARBA" id="ARBA00022982"/>
    </source>
</evidence>
<dbReference type="GO" id="GO:0022904">
    <property type="term" value="P:respiratory electron transport chain"/>
    <property type="evidence" value="ECO:0007669"/>
    <property type="project" value="InterPro"/>
</dbReference>
<evidence type="ECO:0000256" key="7">
    <source>
        <dbReference type="ARBA" id="ARBA00023128"/>
    </source>
</evidence>
<protein>
    <recommendedName>
        <fullName evidence="11">NADH dehydrogenase [ubiquinone] 1 alpha subcomplex subunit 5</fullName>
    </recommendedName>
</protein>
<dbReference type="AlphaFoldDB" id="A0A9P8TD26"/>
<evidence type="ECO:0000256" key="5">
    <source>
        <dbReference type="ARBA" id="ARBA00022792"/>
    </source>
</evidence>
<evidence type="ECO:0000256" key="1">
    <source>
        <dbReference type="ARBA" id="ARBA00004443"/>
    </source>
</evidence>
<dbReference type="InterPro" id="IPR006806">
    <property type="entry name" value="NDUFA5"/>
</dbReference>
<keyword evidence="3" id="KW-0813">Transport</keyword>
<evidence type="ECO:0008006" key="11">
    <source>
        <dbReference type="Google" id="ProtNLM"/>
    </source>
</evidence>
<keyword evidence="7" id="KW-0496">Mitochondrion</keyword>
<proteinExistence type="inferred from homology"/>
<reference evidence="9" key="1">
    <citation type="journal article" date="2021" name="Open Biol.">
        <title>Shared evolutionary footprints suggest mitochondrial oxidative damage underlies multiple complex I losses in fungi.</title>
        <authorList>
            <person name="Schikora-Tamarit M.A."/>
            <person name="Marcet-Houben M."/>
            <person name="Nosek J."/>
            <person name="Gabaldon T."/>
        </authorList>
    </citation>
    <scope>NUCLEOTIDE SEQUENCE</scope>
    <source>
        <strain evidence="9">CBS6341</strain>
    </source>
</reference>
<dbReference type="GO" id="GO:0005743">
    <property type="term" value="C:mitochondrial inner membrane"/>
    <property type="evidence" value="ECO:0007669"/>
    <property type="project" value="UniProtKB-SubCell"/>
</dbReference>
<sequence length="132" mass="15210">MKYSRILRTTQILVRSATGNPTGITGIQQHPNPRPALIELYRSTIKLLNTFPDQSVYKKSTLEFTTKRLQVVENVENISEIEEEIGGGLVEELLIQASDEYKLAENLFKLEPWSELEDKPLEDQWVYFGKKI</sequence>
<evidence type="ECO:0000256" key="8">
    <source>
        <dbReference type="ARBA" id="ARBA00023136"/>
    </source>
</evidence>
<keyword evidence="5" id="KW-0999">Mitochondrion inner membrane</keyword>
<evidence type="ECO:0000256" key="2">
    <source>
        <dbReference type="ARBA" id="ARBA00010261"/>
    </source>
</evidence>
<name>A0A9P8TD26_9ASCO</name>
<evidence type="ECO:0000256" key="4">
    <source>
        <dbReference type="ARBA" id="ARBA00022660"/>
    </source>
</evidence>